<dbReference type="PANTHER" id="PTHR43618:SF4">
    <property type="entry name" value="SHORT CHAIN DEHYDROGENASE_REDUCTASE FAMILY (AFU_ORTHOLOGUE AFUA_7G04540)"/>
    <property type="match status" value="1"/>
</dbReference>
<sequence>MASTLRRSRRRELVLTRSFTRAIQDKVRLESPRAAFFADRTNGHTHTPLASTFEASAVPVLTSRPSMILSLYHSTNPHQPVDPIHRLPPELLVHVFALGSVDNVMFPVLVSHVCHSWRAIVLHTHSLWRRVSLNPNSNVHMWGERIRRARLCTLDVDLASYPHARPLYDIDLVALQMHLLAPHFTALRSLDIRFDSYAPYLWNAALGPLCRSTSYLWDHRSPNPGDRSFNNAVEAPKLESLTLLYPQNDDFKEFNLFGGFAPKLTRVTLEGVRLTWIPELFGNLSFLDYTHHGFSHGEEAVGEILSMLQISSRIRELRLCICHKETTFQAFHLRRPLIGDDDVSLPFLASLSLSLGNEDSDIPSELITIVSRLSVPELKNLCLQDRCAAALGSSSRHFRPPAALPTFIDTICRNTSLRSLMAKGRWVEPSLLSRLAAQLPLLKSIQVDNIIIPMGFTLEKLYDLNGRVALVTGGGSGIGLMIAQGLAANGARVYITGRRLQVLQNVAESWNNNKKDTMGSFIALQMDTTDKVSIRQAVEKLRNDEGKLHILVNNAGQGGPRSDELNKPSTTAPKKAEEISRYLFNNESFEEWSSLFAVNTFSVYFVTVAFLELLDKGSQDKPGFTSSVINITSISGLIKVAQRHFCYNSSKAAASHLTKMLSTEFALRGIPVRVNAIAPGVY</sequence>
<dbReference type="InterPro" id="IPR020904">
    <property type="entry name" value="Sc_DH/Rdtase_CS"/>
</dbReference>
<dbReference type="InterPro" id="IPR001810">
    <property type="entry name" value="F-box_dom"/>
</dbReference>
<evidence type="ECO:0000313" key="6">
    <source>
        <dbReference type="Proteomes" id="UP000683000"/>
    </source>
</evidence>
<evidence type="ECO:0000256" key="2">
    <source>
        <dbReference type="ARBA" id="ARBA00022857"/>
    </source>
</evidence>
<dbReference type="SUPFAM" id="SSF51735">
    <property type="entry name" value="NAD(P)-binding Rossmann-fold domains"/>
    <property type="match status" value="1"/>
</dbReference>
<feature type="domain" description="F-box" evidence="4">
    <location>
        <begin position="81"/>
        <end position="131"/>
    </location>
</feature>
<evidence type="ECO:0000256" key="1">
    <source>
        <dbReference type="ARBA" id="ARBA00006484"/>
    </source>
</evidence>
<dbReference type="PRINTS" id="PR00081">
    <property type="entry name" value="GDHRDH"/>
</dbReference>
<gene>
    <name evidence="5" type="ORF">JVT61DRAFT_971</name>
</gene>
<evidence type="ECO:0000259" key="4">
    <source>
        <dbReference type="PROSITE" id="PS50181"/>
    </source>
</evidence>
<dbReference type="InterPro" id="IPR002347">
    <property type="entry name" value="SDR_fam"/>
</dbReference>
<dbReference type="InterPro" id="IPR036291">
    <property type="entry name" value="NAD(P)-bd_dom_sf"/>
</dbReference>
<dbReference type="PROSITE" id="PS00061">
    <property type="entry name" value="ADH_SHORT"/>
    <property type="match status" value="1"/>
</dbReference>
<dbReference type="InterPro" id="IPR036047">
    <property type="entry name" value="F-box-like_dom_sf"/>
</dbReference>
<dbReference type="AlphaFoldDB" id="A0A8I2YT77"/>
<proteinExistence type="inferred from homology"/>
<comment type="caution">
    <text evidence="5">The sequence shown here is derived from an EMBL/GenBank/DDBJ whole genome shotgun (WGS) entry which is preliminary data.</text>
</comment>
<name>A0A8I2YT77_9AGAM</name>
<evidence type="ECO:0000256" key="3">
    <source>
        <dbReference type="ARBA" id="ARBA00023002"/>
    </source>
</evidence>
<dbReference type="Gene3D" id="3.40.50.720">
    <property type="entry name" value="NAD(P)-binding Rossmann-like Domain"/>
    <property type="match status" value="1"/>
</dbReference>
<dbReference type="CDD" id="cd05233">
    <property type="entry name" value="SDR_c"/>
    <property type="match status" value="1"/>
</dbReference>
<accession>A0A8I2YT77</accession>
<dbReference type="Proteomes" id="UP000683000">
    <property type="component" value="Unassembled WGS sequence"/>
</dbReference>
<dbReference type="SUPFAM" id="SSF52047">
    <property type="entry name" value="RNI-like"/>
    <property type="match status" value="1"/>
</dbReference>
<dbReference type="GO" id="GO:0016491">
    <property type="term" value="F:oxidoreductase activity"/>
    <property type="evidence" value="ECO:0007669"/>
    <property type="project" value="UniProtKB-KW"/>
</dbReference>
<dbReference type="OrthoDB" id="3181259at2759"/>
<keyword evidence="6" id="KW-1185">Reference proteome</keyword>
<keyword evidence="3" id="KW-0560">Oxidoreductase</keyword>
<organism evidence="5 6">
    <name type="scientific">Boletus reticuloceps</name>
    <dbReference type="NCBI Taxonomy" id="495285"/>
    <lineage>
        <taxon>Eukaryota</taxon>
        <taxon>Fungi</taxon>
        <taxon>Dikarya</taxon>
        <taxon>Basidiomycota</taxon>
        <taxon>Agaricomycotina</taxon>
        <taxon>Agaricomycetes</taxon>
        <taxon>Agaricomycetidae</taxon>
        <taxon>Boletales</taxon>
        <taxon>Boletineae</taxon>
        <taxon>Boletaceae</taxon>
        <taxon>Boletoideae</taxon>
        <taxon>Boletus</taxon>
    </lineage>
</organism>
<dbReference type="PRINTS" id="PR00080">
    <property type="entry name" value="SDRFAMILY"/>
</dbReference>
<dbReference type="EMBL" id="JAGFBS010000010">
    <property type="protein sequence ID" value="KAG6376937.1"/>
    <property type="molecule type" value="Genomic_DNA"/>
</dbReference>
<evidence type="ECO:0000313" key="5">
    <source>
        <dbReference type="EMBL" id="KAG6376937.1"/>
    </source>
</evidence>
<reference evidence="5" key="1">
    <citation type="submission" date="2021-03" db="EMBL/GenBank/DDBJ databases">
        <title>Evolutionary innovations through gain and loss of genes in the ectomycorrhizal Boletales.</title>
        <authorList>
            <person name="Wu G."/>
            <person name="Miyauchi S."/>
            <person name="Morin E."/>
            <person name="Yang Z.-L."/>
            <person name="Xu J."/>
            <person name="Martin F.M."/>
        </authorList>
    </citation>
    <scope>NUCLEOTIDE SEQUENCE</scope>
    <source>
        <strain evidence="5">BR01</strain>
    </source>
</reference>
<dbReference type="PANTHER" id="PTHR43618">
    <property type="entry name" value="7-ALPHA-HYDROXYSTEROID DEHYDROGENASE"/>
    <property type="match status" value="1"/>
</dbReference>
<dbReference type="Pfam" id="PF00106">
    <property type="entry name" value="adh_short"/>
    <property type="match status" value="1"/>
</dbReference>
<comment type="similarity">
    <text evidence="1">Belongs to the short-chain dehydrogenases/reductases (SDR) family.</text>
</comment>
<dbReference type="InterPro" id="IPR052178">
    <property type="entry name" value="Sec_Metab_Biosynth_SDR"/>
</dbReference>
<keyword evidence="2" id="KW-0521">NADP</keyword>
<dbReference type="Pfam" id="PF12937">
    <property type="entry name" value="F-box-like"/>
    <property type="match status" value="1"/>
</dbReference>
<dbReference type="Gene3D" id="1.20.1280.50">
    <property type="match status" value="1"/>
</dbReference>
<protein>
    <recommendedName>
        <fullName evidence="4">F-box domain-containing protein</fullName>
    </recommendedName>
</protein>
<dbReference type="SUPFAM" id="SSF81383">
    <property type="entry name" value="F-box domain"/>
    <property type="match status" value="1"/>
</dbReference>
<dbReference type="PROSITE" id="PS50181">
    <property type="entry name" value="FBOX"/>
    <property type="match status" value="1"/>
</dbReference>